<dbReference type="InterPro" id="IPR057670">
    <property type="entry name" value="SH3_retrovirus"/>
</dbReference>
<dbReference type="Proteomes" id="UP000257109">
    <property type="component" value="Unassembled WGS sequence"/>
</dbReference>
<reference evidence="4" key="1">
    <citation type="submission" date="2018-05" db="EMBL/GenBank/DDBJ databases">
        <title>Draft genome of Mucuna pruriens seed.</title>
        <authorList>
            <person name="Nnadi N.E."/>
            <person name="Vos R."/>
            <person name="Hasami M.H."/>
            <person name="Devisetty U.K."/>
            <person name="Aguiy J.C."/>
        </authorList>
    </citation>
    <scope>NUCLEOTIDE SEQUENCE [LARGE SCALE GENOMIC DNA]</scope>
    <source>
        <strain evidence="4">JCA_2017</strain>
    </source>
</reference>
<dbReference type="PANTHER" id="PTHR11439:SF517">
    <property type="entry name" value="CYSTEINE-RICH RLK (RECEPTOR-LIKE PROTEIN KINASE) 8"/>
    <property type="match status" value="1"/>
</dbReference>
<protein>
    <submittedName>
        <fullName evidence="4">Uncharacterized protein</fullName>
    </submittedName>
</protein>
<dbReference type="Pfam" id="PF07727">
    <property type="entry name" value="RVT_2"/>
    <property type="match status" value="1"/>
</dbReference>
<evidence type="ECO:0000313" key="4">
    <source>
        <dbReference type="EMBL" id="RDX82454.1"/>
    </source>
</evidence>
<dbReference type="AlphaFoldDB" id="A0A371FVV5"/>
<dbReference type="EMBL" id="QJKJ01007636">
    <property type="protein sequence ID" value="RDX82454.1"/>
    <property type="molecule type" value="Genomic_DNA"/>
</dbReference>
<dbReference type="InterPro" id="IPR013103">
    <property type="entry name" value="RVT_2"/>
</dbReference>
<keyword evidence="5" id="KW-1185">Reference proteome</keyword>
<dbReference type="CDD" id="cd09272">
    <property type="entry name" value="RNase_HI_RT_Ty1"/>
    <property type="match status" value="1"/>
</dbReference>
<gene>
    <name evidence="4" type="ORF">CR513_36752</name>
</gene>
<evidence type="ECO:0000259" key="3">
    <source>
        <dbReference type="Pfam" id="PF25597"/>
    </source>
</evidence>
<dbReference type="InterPro" id="IPR043502">
    <property type="entry name" value="DNA/RNA_pol_sf"/>
</dbReference>
<evidence type="ECO:0000313" key="5">
    <source>
        <dbReference type="Proteomes" id="UP000257109"/>
    </source>
</evidence>
<evidence type="ECO:0000259" key="2">
    <source>
        <dbReference type="Pfam" id="PF07727"/>
    </source>
</evidence>
<evidence type="ECO:0000256" key="1">
    <source>
        <dbReference type="SAM" id="MobiDB-lite"/>
    </source>
</evidence>
<name>A0A371FVV5_MUCPR</name>
<feature type="domain" description="Reverse transcriptase Ty1/copia-type" evidence="2">
    <location>
        <begin position="95"/>
        <end position="199"/>
    </location>
</feature>
<dbReference type="Pfam" id="PF25597">
    <property type="entry name" value="SH3_retrovirus"/>
    <property type="match status" value="1"/>
</dbReference>
<sequence length="376" mass="43030">MHLSCVSNQSKAYKLYNPTTKKIIVSHDVVFDEERYWSWISNDVVEQQIPTNFDGVDEEERQQPVETDQQSPPKNVADASGSPAMASNDERPQRELTDLPKGHKTIGVKWVHKTKLKENGDVDKYKARLVAKGYKQEFGVDYKEVFALVAQHDTVRLIIALVAQNSWLIFQLDVKLAFLHGDLEEQLVRDPEGRKVDNTLYKQIVGSLIYMECPREIHILAAKRIFQYLQGTVGYRLFYKKGEKTDLIVFNDSDYAGDQDDRKSTSGYVFMIGSGAVSWLSKKQPIITLSITKAEFVATTSCAYQAIWVRKILEELCFKQQGPTPIYCDSSSAIKLSKNPILHGHSKHIDVKYHFLRNLSNDGIINLIFYRSEDQW</sequence>
<feature type="region of interest" description="Disordered" evidence="1">
    <location>
        <begin position="57"/>
        <end position="99"/>
    </location>
</feature>
<comment type="caution">
    <text evidence="4">The sequence shown here is derived from an EMBL/GenBank/DDBJ whole genome shotgun (WGS) entry which is preliminary data.</text>
</comment>
<dbReference type="PANTHER" id="PTHR11439">
    <property type="entry name" value="GAG-POL-RELATED RETROTRANSPOSON"/>
    <property type="match status" value="1"/>
</dbReference>
<accession>A0A371FVV5</accession>
<feature type="compositionally biased region" description="Polar residues" evidence="1">
    <location>
        <begin position="64"/>
        <end position="73"/>
    </location>
</feature>
<feature type="non-terminal residue" evidence="4">
    <location>
        <position position="1"/>
    </location>
</feature>
<feature type="domain" description="Retroviral polymerase SH3-like" evidence="3">
    <location>
        <begin position="6"/>
        <end position="42"/>
    </location>
</feature>
<dbReference type="OrthoDB" id="1721964at2759"/>
<proteinExistence type="predicted"/>
<organism evidence="4 5">
    <name type="scientific">Mucuna pruriens</name>
    <name type="common">Velvet bean</name>
    <name type="synonym">Dolichos pruriens</name>
    <dbReference type="NCBI Taxonomy" id="157652"/>
    <lineage>
        <taxon>Eukaryota</taxon>
        <taxon>Viridiplantae</taxon>
        <taxon>Streptophyta</taxon>
        <taxon>Embryophyta</taxon>
        <taxon>Tracheophyta</taxon>
        <taxon>Spermatophyta</taxon>
        <taxon>Magnoliopsida</taxon>
        <taxon>eudicotyledons</taxon>
        <taxon>Gunneridae</taxon>
        <taxon>Pentapetalae</taxon>
        <taxon>rosids</taxon>
        <taxon>fabids</taxon>
        <taxon>Fabales</taxon>
        <taxon>Fabaceae</taxon>
        <taxon>Papilionoideae</taxon>
        <taxon>50 kb inversion clade</taxon>
        <taxon>NPAAA clade</taxon>
        <taxon>indigoferoid/millettioid clade</taxon>
        <taxon>Phaseoleae</taxon>
        <taxon>Mucuna</taxon>
    </lineage>
</organism>
<feature type="compositionally biased region" description="Basic and acidic residues" evidence="1">
    <location>
        <begin position="88"/>
        <end position="99"/>
    </location>
</feature>
<dbReference type="SUPFAM" id="SSF56672">
    <property type="entry name" value="DNA/RNA polymerases"/>
    <property type="match status" value="1"/>
</dbReference>